<dbReference type="Proteomes" id="UP000663881">
    <property type="component" value="Unassembled WGS sequence"/>
</dbReference>
<protein>
    <recommendedName>
        <fullName evidence="3">Peptidase A2 domain-containing protein</fullName>
    </recommendedName>
</protein>
<dbReference type="EMBL" id="CAJOAY010031293">
    <property type="protein sequence ID" value="CAF4424829.1"/>
    <property type="molecule type" value="Genomic_DNA"/>
</dbReference>
<dbReference type="SUPFAM" id="SSF50630">
    <property type="entry name" value="Acid proteases"/>
    <property type="match status" value="1"/>
</dbReference>
<dbReference type="GO" id="GO:0004190">
    <property type="term" value="F:aspartic-type endopeptidase activity"/>
    <property type="evidence" value="ECO:0007669"/>
    <property type="project" value="InterPro"/>
</dbReference>
<accession>A0A820QIN4</accession>
<dbReference type="CDD" id="cd00303">
    <property type="entry name" value="retropepsin_like"/>
    <property type="match status" value="1"/>
</dbReference>
<comment type="caution">
    <text evidence="1">The sequence shown here is derived from an EMBL/GenBank/DDBJ whole genome shotgun (WGS) entry which is preliminary data.</text>
</comment>
<gene>
    <name evidence="1" type="ORF">OKA104_LOCUS52738</name>
</gene>
<dbReference type="Gene3D" id="2.40.70.10">
    <property type="entry name" value="Acid Proteases"/>
    <property type="match status" value="1"/>
</dbReference>
<proteinExistence type="predicted"/>
<reference evidence="1" key="1">
    <citation type="submission" date="2021-02" db="EMBL/GenBank/DDBJ databases">
        <authorList>
            <person name="Nowell W R."/>
        </authorList>
    </citation>
    <scope>NUCLEOTIDE SEQUENCE</scope>
</reference>
<dbReference type="Pfam" id="PF13975">
    <property type="entry name" value="gag-asp_proteas"/>
    <property type="match status" value="1"/>
</dbReference>
<feature type="non-terminal residue" evidence="1">
    <location>
        <position position="163"/>
    </location>
</feature>
<name>A0A820QIN4_9BILA</name>
<dbReference type="InterPro" id="IPR001969">
    <property type="entry name" value="Aspartic_peptidase_AS"/>
</dbReference>
<dbReference type="InterPro" id="IPR021109">
    <property type="entry name" value="Peptidase_aspartic_dom_sf"/>
</dbReference>
<evidence type="ECO:0000313" key="2">
    <source>
        <dbReference type="Proteomes" id="UP000663881"/>
    </source>
</evidence>
<evidence type="ECO:0000313" key="1">
    <source>
        <dbReference type="EMBL" id="CAF4424829.1"/>
    </source>
</evidence>
<dbReference type="AlphaFoldDB" id="A0A820QIN4"/>
<dbReference type="PROSITE" id="PS00141">
    <property type="entry name" value="ASP_PROTEASE"/>
    <property type="match status" value="1"/>
</dbReference>
<organism evidence="1 2">
    <name type="scientific">Adineta steineri</name>
    <dbReference type="NCBI Taxonomy" id="433720"/>
    <lineage>
        <taxon>Eukaryota</taxon>
        <taxon>Metazoa</taxon>
        <taxon>Spiralia</taxon>
        <taxon>Gnathifera</taxon>
        <taxon>Rotifera</taxon>
        <taxon>Eurotatoria</taxon>
        <taxon>Bdelloidea</taxon>
        <taxon>Adinetida</taxon>
        <taxon>Adinetidae</taxon>
        <taxon>Adineta</taxon>
    </lineage>
</organism>
<feature type="non-terminal residue" evidence="1">
    <location>
        <position position="1"/>
    </location>
</feature>
<evidence type="ECO:0008006" key="3">
    <source>
        <dbReference type="Google" id="ProtNLM"/>
    </source>
</evidence>
<dbReference type="GO" id="GO:0006508">
    <property type="term" value="P:proteolysis"/>
    <property type="evidence" value="ECO:0007669"/>
    <property type="project" value="InterPro"/>
</dbReference>
<sequence length="163" mass="18108">KILHGNPSTLNTSLLYLNVLINNQCMKAMIDTGANRTFISLQALSTSYSKQFINAKQKTASLADGHTSISILGTLDLHIVIGDMSTSIKGYVVKDLCAECILGMDFISKYKFIINADERVISLCDHEKRIALEYDVNQDEICYPARTIRYTYIPPQGTVSIPV</sequence>